<evidence type="ECO:0000313" key="6">
    <source>
        <dbReference type="Proteomes" id="UP000277580"/>
    </source>
</evidence>
<name>A0A3N4KMV1_9PEZI</name>
<dbReference type="Proteomes" id="UP000277580">
    <property type="component" value="Unassembled WGS sequence"/>
</dbReference>
<evidence type="ECO:0000256" key="3">
    <source>
        <dbReference type="ARBA" id="ARBA00022833"/>
    </source>
</evidence>
<dbReference type="SUPFAM" id="SSF57850">
    <property type="entry name" value="RING/U-box"/>
    <property type="match status" value="1"/>
</dbReference>
<feature type="compositionally biased region" description="Polar residues" evidence="4">
    <location>
        <begin position="130"/>
        <end position="149"/>
    </location>
</feature>
<dbReference type="OrthoDB" id="10500795at2759"/>
<organism evidence="5 6">
    <name type="scientific">Morchella conica CCBAS932</name>
    <dbReference type="NCBI Taxonomy" id="1392247"/>
    <lineage>
        <taxon>Eukaryota</taxon>
        <taxon>Fungi</taxon>
        <taxon>Dikarya</taxon>
        <taxon>Ascomycota</taxon>
        <taxon>Pezizomycotina</taxon>
        <taxon>Pezizomycetes</taxon>
        <taxon>Pezizales</taxon>
        <taxon>Morchellaceae</taxon>
        <taxon>Morchella</taxon>
    </lineage>
</organism>
<dbReference type="AlphaFoldDB" id="A0A3N4KMV1"/>
<feature type="compositionally biased region" description="Basic and acidic residues" evidence="4">
    <location>
        <begin position="150"/>
        <end position="164"/>
    </location>
</feature>
<evidence type="ECO:0000256" key="1">
    <source>
        <dbReference type="ARBA" id="ARBA00022723"/>
    </source>
</evidence>
<feature type="compositionally biased region" description="Polar residues" evidence="4">
    <location>
        <begin position="165"/>
        <end position="180"/>
    </location>
</feature>
<keyword evidence="1" id="KW-0479">Metal-binding</keyword>
<feature type="compositionally biased region" description="Polar residues" evidence="4">
    <location>
        <begin position="8"/>
        <end position="20"/>
    </location>
</feature>
<keyword evidence="2" id="KW-0863">Zinc-finger</keyword>
<dbReference type="GO" id="GO:0008270">
    <property type="term" value="F:zinc ion binding"/>
    <property type="evidence" value="ECO:0007669"/>
    <property type="project" value="UniProtKB-KW"/>
</dbReference>
<dbReference type="InterPro" id="IPR017907">
    <property type="entry name" value="Znf_RING_CS"/>
</dbReference>
<keyword evidence="3" id="KW-0862">Zinc</keyword>
<keyword evidence="6" id="KW-1185">Reference proteome</keyword>
<accession>A0A3N4KMV1</accession>
<feature type="region of interest" description="Disordered" evidence="4">
    <location>
        <begin position="116"/>
        <end position="184"/>
    </location>
</feature>
<gene>
    <name evidence="5" type="ORF">P167DRAFT_546963</name>
</gene>
<sequence>MPEFRRISSITPALTAQGTASEHPLTRRALHELQQALTGPRLLPGVQPQYILPSMHRDIDYPDTDTQQQPSGSGLISSRTVIHPFAPFQNVETEFNVRDFGQATVRHIVPDTMVRTYEPGPGTSAAMNRINPNRAMSTTPMDPTATASHENGDGVGDHDDDRDSQAYTVSNHSTTSTLSTIPDPDPVFPTHTEASFSPSDASDCSAEDPAVCQVCTRRKAIVRFVGCTHGLCVSCMKGTWWGRINRERHWPTIVPCGLCRAEIGRVWVRGEGRGGPCPVLTVLEFMVQRSVSVRGKLRWEEIDRVRPVEIQPWLIYNGSVRAVRRSFDVFSWNLWERDHRSRRMGYIIES</sequence>
<evidence type="ECO:0008006" key="7">
    <source>
        <dbReference type="Google" id="ProtNLM"/>
    </source>
</evidence>
<proteinExistence type="predicted"/>
<evidence type="ECO:0000313" key="5">
    <source>
        <dbReference type="EMBL" id="RPB10652.1"/>
    </source>
</evidence>
<evidence type="ECO:0000256" key="4">
    <source>
        <dbReference type="SAM" id="MobiDB-lite"/>
    </source>
</evidence>
<dbReference type="InParanoid" id="A0A3N4KMV1"/>
<evidence type="ECO:0000256" key="2">
    <source>
        <dbReference type="ARBA" id="ARBA00022771"/>
    </source>
</evidence>
<dbReference type="PROSITE" id="PS00518">
    <property type="entry name" value="ZF_RING_1"/>
    <property type="match status" value="1"/>
</dbReference>
<protein>
    <recommendedName>
        <fullName evidence="7">RING-type domain-containing protein</fullName>
    </recommendedName>
</protein>
<feature type="region of interest" description="Disordered" evidence="4">
    <location>
        <begin position="1"/>
        <end position="23"/>
    </location>
</feature>
<dbReference type="EMBL" id="ML119141">
    <property type="protein sequence ID" value="RPB10652.1"/>
    <property type="molecule type" value="Genomic_DNA"/>
</dbReference>
<reference evidence="5 6" key="1">
    <citation type="journal article" date="2018" name="Nat. Ecol. Evol.">
        <title>Pezizomycetes genomes reveal the molecular basis of ectomycorrhizal truffle lifestyle.</title>
        <authorList>
            <person name="Murat C."/>
            <person name="Payen T."/>
            <person name="Noel B."/>
            <person name="Kuo A."/>
            <person name="Morin E."/>
            <person name="Chen J."/>
            <person name="Kohler A."/>
            <person name="Krizsan K."/>
            <person name="Balestrini R."/>
            <person name="Da Silva C."/>
            <person name="Montanini B."/>
            <person name="Hainaut M."/>
            <person name="Levati E."/>
            <person name="Barry K.W."/>
            <person name="Belfiori B."/>
            <person name="Cichocki N."/>
            <person name="Clum A."/>
            <person name="Dockter R.B."/>
            <person name="Fauchery L."/>
            <person name="Guy J."/>
            <person name="Iotti M."/>
            <person name="Le Tacon F."/>
            <person name="Lindquist E.A."/>
            <person name="Lipzen A."/>
            <person name="Malagnac F."/>
            <person name="Mello A."/>
            <person name="Molinier V."/>
            <person name="Miyauchi S."/>
            <person name="Poulain J."/>
            <person name="Riccioni C."/>
            <person name="Rubini A."/>
            <person name="Sitrit Y."/>
            <person name="Splivallo R."/>
            <person name="Traeger S."/>
            <person name="Wang M."/>
            <person name="Zifcakova L."/>
            <person name="Wipf D."/>
            <person name="Zambonelli A."/>
            <person name="Paolocci F."/>
            <person name="Nowrousian M."/>
            <person name="Ottonello S."/>
            <person name="Baldrian P."/>
            <person name="Spatafora J.W."/>
            <person name="Henrissat B."/>
            <person name="Nagy L.G."/>
            <person name="Aury J.M."/>
            <person name="Wincker P."/>
            <person name="Grigoriev I.V."/>
            <person name="Bonfante P."/>
            <person name="Martin F.M."/>
        </authorList>
    </citation>
    <scope>NUCLEOTIDE SEQUENCE [LARGE SCALE GENOMIC DNA]</scope>
    <source>
        <strain evidence="5 6">CCBAS932</strain>
    </source>
</reference>